<dbReference type="EMBL" id="CAJHUB010000765">
    <property type="protein sequence ID" value="CAD7688182.1"/>
    <property type="molecule type" value="Genomic_DNA"/>
</dbReference>
<feature type="compositionally biased region" description="Low complexity" evidence="1">
    <location>
        <begin position="398"/>
        <end position="414"/>
    </location>
</feature>
<evidence type="ECO:0000313" key="4">
    <source>
        <dbReference type="Proteomes" id="UP000645828"/>
    </source>
</evidence>
<comment type="caution">
    <text evidence="3">The sequence shown here is derived from an EMBL/GenBank/DDBJ whole genome shotgun (WGS) entry which is preliminary data.</text>
</comment>
<protein>
    <submittedName>
        <fullName evidence="3">(raccoon dog) hypothetical protein</fullName>
    </submittedName>
</protein>
<accession>A0A811ZH76</accession>
<evidence type="ECO:0000313" key="2">
    <source>
        <dbReference type="EMBL" id="CAD7679336.1"/>
    </source>
</evidence>
<feature type="region of interest" description="Disordered" evidence="1">
    <location>
        <begin position="1"/>
        <end position="55"/>
    </location>
</feature>
<reference evidence="3" key="1">
    <citation type="submission" date="2020-12" db="EMBL/GenBank/DDBJ databases">
        <authorList>
            <consortium name="Molecular Ecology Group"/>
        </authorList>
    </citation>
    <scope>NUCLEOTIDE SEQUENCE</scope>
    <source>
        <strain evidence="3">TBG_1078</strain>
    </source>
</reference>
<dbReference type="AlphaFoldDB" id="A0A811ZH76"/>
<gene>
    <name evidence="2" type="ORF">NYPRO_LOCUS12135</name>
    <name evidence="3" type="ORF">NYPRO_LOCUS20975</name>
</gene>
<evidence type="ECO:0000256" key="1">
    <source>
        <dbReference type="SAM" id="MobiDB-lite"/>
    </source>
</evidence>
<proteinExistence type="predicted"/>
<dbReference type="EMBL" id="CAJHUB010000711">
    <property type="protein sequence ID" value="CAD7679336.1"/>
    <property type="molecule type" value="Genomic_DNA"/>
</dbReference>
<sequence>MHHHWVISGTCTEGGKPYPKGQGMEGKLRGPTWSRRCRLRGGHLPGDQRGPRDRHARAHRVWASGARVLLRELWAPGRSRRRVPRGRGGMTGQAQPLRELGEAGAQPRGHGRRRCGTATPRGARGGRRGASQGVRVRGFRPRSAVTGHAAPGQAHARGGALPAAQAGPGPPQAGLGVVGPGHTASSPAGRLRRRRLRSHVDKRAPSAGWGAGSRGAGRVCTAGGPHPCVPEAEASGLPPDRPDSRGARRRPGSGSTPGASGRRARALGVAPPGASPEGADAGDTPGPRPSPPGPCFAARTRAGRRTGPTQQPRARPTGSPRPPRSVEVAGRFGLPAGGGGLHRHIRVTRGVTREAGACRSAAPPSSWGPEGRSAREGSRGGHGRAQAGSSRRLAGCIRSRGTGAPRARGPGASTDKARGGGLVLPRARPRGVASELLQPPARKPELHGVSAASPAAAPEPEPSRGDLAGTAVGTASRGKPALPSPGQQEAPRLLGGPSSPVAKEKPPPRSANEKLPPHSANEKPPPSPAANEKLPPRSANEKPPPSPAANEKLLPHSASEKPPPPSQWAFLPYSPAHPLPYKRSLKSIFVGYVASEAISKEFCSSKTISCLLRSQFSSDVDLGFADCNPLPGSNPRLPPPPPPGWTPRRPPFIELCRVSGCT</sequence>
<keyword evidence="4" id="KW-1185">Reference proteome</keyword>
<feature type="compositionally biased region" description="Basic and acidic residues" evidence="1">
    <location>
        <begin position="502"/>
        <end position="516"/>
    </location>
</feature>
<feature type="compositionally biased region" description="Low complexity" evidence="1">
    <location>
        <begin position="158"/>
        <end position="175"/>
    </location>
</feature>
<name>A0A811ZH76_NYCPR</name>
<evidence type="ECO:0000313" key="3">
    <source>
        <dbReference type="EMBL" id="CAD7688182.1"/>
    </source>
</evidence>
<organism evidence="3 4">
    <name type="scientific">Nyctereutes procyonoides</name>
    <name type="common">Raccoon dog</name>
    <name type="synonym">Canis procyonoides</name>
    <dbReference type="NCBI Taxonomy" id="34880"/>
    <lineage>
        <taxon>Eukaryota</taxon>
        <taxon>Metazoa</taxon>
        <taxon>Chordata</taxon>
        <taxon>Craniata</taxon>
        <taxon>Vertebrata</taxon>
        <taxon>Euteleostomi</taxon>
        <taxon>Mammalia</taxon>
        <taxon>Eutheria</taxon>
        <taxon>Laurasiatheria</taxon>
        <taxon>Carnivora</taxon>
        <taxon>Caniformia</taxon>
        <taxon>Canidae</taxon>
        <taxon>Nyctereutes</taxon>
    </lineage>
</organism>
<dbReference type="Proteomes" id="UP000645828">
    <property type="component" value="Unassembled WGS sequence"/>
</dbReference>
<feature type="region of interest" description="Disordered" evidence="1">
    <location>
        <begin position="80"/>
        <end position="573"/>
    </location>
</feature>
<feature type="compositionally biased region" description="Low complexity" evidence="1">
    <location>
        <begin position="252"/>
        <end position="261"/>
    </location>
</feature>